<dbReference type="KEGG" id="acy:Anacy_5404"/>
<dbReference type="HOGENOM" id="CLU_1406176_0_0_3"/>
<dbReference type="AlphaFoldDB" id="K9ZQC3"/>
<organism evidence="3 4">
    <name type="scientific">Anabaena cylindrica (strain ATCC 27899 / PCC 7122)</name>
    <dbReference type="NCBI Taxonomy" id="272123"/>
    <lineage>
        <taxon>Bacteria</taxon>
        <taxon>Bacillati</taxon>
        <taxon>Cyanobacteriota</taxon>
        <taxon>Cyanophyceae</taxon>
        <taxon>Nostocales</taxon>
        <taxon>Nostocaceae</taxon>
        <taxon>Anabaena</taxon>
    </lineage>
</organism>
<keyword evidence="4" id="KW-1185">Reference proteome</keyword>
<dbReference type="EMBL" id="CP003659">
    <property type="protein sequence ID" value="AFZ60722.1"/>
    <property type="molecule type" value="Genomic_DNA"/>
</dbReference>
<reference evidence="4" key="1">
    <citation type="journal article" date="2013" name="Proc. Natl. Acad. Sci. U.S.A.">
        <title>Improving the coverage of the cyanobacterial phylum using diversity-driven genome sequencing.</title>
        <authorList>
            <person name="Shih P.M."/>
            <person name="Wu D."/>
            <person name="Latifi A."/>
            <person name="Axen S.D."/>
            <person name="Fewer D.P."/>
            <person name="Talla E."/>
            <person name="Calteau A."/>
            <person name="Cai F."/>
            <person name="Tandeau de Marsac N."/>
            <person name="Rippka R."/>
            <person name="Herdman M."/>
            <person name="Sivonen K."/>
            <person name="Coursin T."/>
            <person name="Laurent T."/>
            <person name="Goodwin L."/>
            <person name="Nolan M."/>
            <person name="Davenport K.W."/>
            <person name="Han C.S."/>
            <person name="Rubin E.M."/>
            <person name="Eisen J.A."/>
            <person name="Woyke T."/>
            <person name="Gugger M."/>
            <person name="Kerfeld C.A."/>
        </authorList>
    </citation>
    <scope>NUCLEOTIDE SEQUENCE [LARGE SCALE GENOMIC DNA]</scope>
    <source>
        <strain evidence="4">ATCC 27899 / PCC 7122</strain>
    </source>
</reference>
<feature type="domain" description="Phage shock protein PspC N-terminal" evidence="2">
    <location>
        <begin position="128"/>
        <end position="180"/>
    </location>
</feature>
<keyword evidence="1" id="KW-0472">Membrane</keyword>
<evidence type="ECO:0000313" key="3">
    <source>
        <dbReference type="EMBL" id="AFZ60722.1"/>
    </source>
</evidence>
<dbReference type="PATRIC" id="fig|272123.3.peg.5854"/>
<gene>
    <name evidence="3" type="ordered locus">Anacy_5404</name>
</gene>
<dbReference type="eggNOG" id="COG1983">
    <property type="taxonomic scope" value="Bacteria"/>
</dbReference>
<evidence type="ECO:0000259" key="2">
    <source>
        <dbReference type="Pfam" id="PF04024"/>
    </source>
</evidence>
<dbReference type="InterPro" id="IPR007168">
    <property type="entry name" value="Phageshock_PspC_N"/>
</dbReference>
<dbReference type="STRING" id="272123.Anacy_5404"/>
<sequence>MIYLPLISILLLFGPALAAISMTRSLTTRGHLVLLSICILYGIFPFLVTWGGMGLAERFGCSAEAVRFICPSSSWLGDVISGMFMAHWLAIFAIPSAIFGAIGLLISLILKVKRSQSNTPVIPRIVFHRSRHKVFAGVCYALSQLWNLPVMGVRIVAVILAIVIPGFIFLYFWCWLAFPIESRSQQQPVGEQS</sequence>
<evidence type="ECO:0000256" key="1">
    <source>
        <dbReference type="SAM" id="Phobius"/>
    </source>
</evidence>
<protein>
    <recommendedName>
        <fullName evidence="2">Phage shock protein PspC N-terminal domain-containing protein</fullName>
    </recommendedName>
</protein>
<dbReference type="Pfam" id="PF04024">
    <property type="entry name" value="PspC"/>
    <property type="match status" value="1"/>
</dbReference>
<feature type="transmembrane region" description="Helical" evidence="1">
    <location>
        <begin position="90"/>
        <end position="110"/>
    </location>
</feature>
<accession>K9ZQC3</accession>
<dbReference type="OrthoDB" id="495779at2"/>
<proteinExistence type="predicted"/>
<keyword evidence="1" id="KW-1133">Transmembrane helix</keyword>
<keyword evidence="1" id="KW-0812">Transmembrane</keyword>
<evidence type="ECO:0000313" key="4">
    <source>
        <dbReference type="Proteomes" id="UP000010474"/>
    </source>
</evidence>
<name>K9ZQC3_ANACC</name>
<dbReference type="Proteomes" id="UP000010474">
    <property type="component" value="Chromosome"/>
</dbReference>
<dbReference type="RefSeq" id="WP_015217334.1">
    <property type="nucleotide sequence ID" value="NC_019771.1"/>
</dbReference>
<feature type="transmembrane region" description="Helical" evidence="1">
    <location>
        <begin position="34"/>
        <end position="53"/>
    </location>
</feature>
<feature type="transmembrane region" description="Helical" evidence="1">
    <location>
        <begin position="131"/>
        <end position="149"/>
    </location>
</feature>
<feature type="transmembrane region" description="Helical" evidence="1">
    <location>
        <begin position="155"/>
        <end position="178"/>
    </location>
</feature>